<gene>
    <name evidence="7" type="primary">LOC116302395</name>
</gene>
<evidence type="ECO:0000313" key="6">
    <source>
        <dbReference type="Proteomes" id="UP000515163"/>
    </source>
</evidence>
<dbReference type="Gene3D" id="3.30.43.10">
    <property type="entry name" value="Uridine Diphospho-n-acetylenolpyruvylglucosamine Reductase, domain 2"/>
    <property type="match status" value="1"/>
</dbReference>
<organism evidence="6 7">
    <name type="scientific">Actinia tenebrosa</name>
    <name type="common">Australian red waratah sea anemone</name>
    <dbReference type="NCBI Taxonomy" id="6105"/>
    <lineage>
        <taxon>Eukaryota</taxon>
        <taxon>Metazoa</taxon>
        <taxon>Cnidaria</taxon>
        <taxon>Anthozoa</taxon>
        <taxon>Hexacorallia</taxon>
        <taxon>Actiniaria</taxon>
        <taxon>Actiniidae</taxon>
        <taxon>Actinia</taxon>
    </lineage>
</organism>
<dbReference type="PANTHER" id="PTHR42973">
    <property type="entry name" value="BINDING OXIDOREDUCTASE, PUTATIVE (AFU_ORTHOLOGUE AFUA_1G17690)-RELATED"/>
    <property type="match status" value="1"/>
</dbReference>
<keyword evidence="2" id="KW-0285">Flavoprotein</keyword>
<dbReference type="Gene3D" id="3.30.465.10">
    <property type="match status" value="1"/>
</dbReference>
<evidence type="ECO:0000256" key="4">
    <source>
        <dbReference type="ARBA" id="ARBA00023002"/>
    </source>
</evidence>
<evidence type="ECO:0000256" key="1">
    <source>
        <dbReference type="ARBA" id="ARBA00005466"/>
    </source>
</evidence>
<dbReference type="GO" id="GO:0016491">
    <property type="term" value="F:oxidoreductase activity"/>
    <property type="evidence" value="ECO:0007669"/>
    <property type="project" value="UniProtKB-KW"/>
</dbReference>
<dbReference type="RefSeq" id="XP_031567542.1">
    <property type="nucleotide sequence ID" value="XM_031711682.1"/>
</dbReference>
<dbReference type="InterPro" id="IPR016166">
    <property type="entry name" value="FAD-bd_PCMH"/>
</dbReference>
<keyword evidence="6" id="KW-1185">Reference proteome</keyword>
<dbReference type="InterPro" id="IPR036318">
    <property type="entry name" value="FAD-bd_PCMH-like_sf"/>
</dbReference>
<dbReference type="GO" id="GO:0071949">
    <property type="term" value="F:FAD binding"/>
    <property type="evidence" value="ECO:0007669"/>
    <property type="project" value="InterPro"/>
</dbReference>
<evidence type="ECO:0000313" key="7">
    <source>
        <dbReference type="RefSeq" id="XP_031567542.1"/>
    </source>
</evidence>
<keyword evidence="4" id="KW-0560">Oxidoreductase</keyword>
<protein>
    <submittedName>
        <fullName evidence="7">FAD-linked oxidoreductase DDB_G0289697-like</fullName>
    </submittedName>
</protein>
<dbReference type="GeneID" id="116302395"/>
<dbReference type="Pfam" id="PF01565">
    <property type="entry name" value="FAD_binding_4"/>
    <property type="match status" value="1"/>
</dbReference>
<name>A0A6P8IL87_ACTTE</name>
<sequence>MAEFTILKEDIRGRIVQPSDVHKYDLEIKKLWNACLHIKRPIALVQPREKDDVAKTVKFCVDNKLDICVCCGGTTEVAVQDNAVLIDLSLMCDVIVDVDNMTAVVEGGALVADVDQTLHKHGLVTPLGSFSKLGVAGMTLRGGFGFLTKCYGVTSDSVLEYELVTASGEVIKVNAEENQDLFWGMKGFGTKYGIVTSMKFKVYRMPDLIVGGTLYYPLSRAKEVVKTLLDYYERRNDNCLSFHAKCFVLPIGPEVLIKLHYNGSVTTGGEIVQDIEDLTHPIKNTCRPIAHCDFQSQGDEMLPSGKYCCAAPGACLSELKDEVVDLLIDGIQNVPDQKRSFTGTYVSIFALAAKSNKNLADGTSSYPFPGTLRFFLGMNGATDKEKNVDALKQWMKEVFSGIHNYGLPPFGGKPEEPEKRLKQLKLRYDPQNIFH</sequence>
<dbReference type="InterPro" id="IPR050416">
    <property type="entry name" value="FAD-linked_Oxidoreductase"/>
</dbReference>
<evidence type="ECO:0000256" key="2">
    <source>
        <dbReference type="ARBA" id="ARBA00022630"/>
    </source>
</evidence>
<reference evidence="7" key="1">
    <citation type="submission" date="2025-08" db="UniProtKB">
        <authorList>
            <consortium name="RefSeq"/>
        </authorList>
    </citation>
    <scope>IDENTIFICATION</scope>
    <source>
        <tissue evidence="7">Tentacle</tissue>
    </source>
</reference>
<evidence type="ECO:0000256" key="3">
    <source>
        <dbReference type="ARBA" id="ARBA00022827"/>
    </source>
</evidence>
<keyword evidence="3" id="KW-0274">FAD</keyword>
<dbReference type="PANTHER" id="PTHR42973:SF47">
    <property type="entry name" value="FAD-BINDING PCMH-TYPE DOMAIN-CONTAINING PROTEIN"/>
    <property type="match status" value="1"/>
</dbReference>
<dbReference type="OrthoDB" id="5954934at2759"/>
<dbReference type="KEGG" id="aten:116302395"/>
<accession>A0A6P8IL87</accession>
<evidence type="ECO:0000259" key="5">
    <source>
        <dbReference type="PROSITE" id="PS51387"/>
    </source>
</evidence>
<dbReference type="InterPro" id="IPR016169">
    <property type="entry name" value="FAD-bd_PCMH_sub2"/>
</dbReference>
<dbReference type="Proteomes" id="UP000515163">
    <property type="component" value="Unplaced"/>
</dbReference>
<feature type="domain" description="FAD-binding PCMH-type" evidence="5">
    <location>
        <begin position="37"/>
        <end position="205"/>
    </location>
</feature>
<dbReference type="InParanoid" id="A0A6P8IL87"/>
<proteinExistence type="inferred from homology"/>
<dbReference type="InterPro" id="IPR006094">
    <property type="entry name" value="Oxid_FAD_bind_N"/>
</dbReference>
<dbReference type="AlphaFoldDB" id="A0A6P8IL87"/>
<dbReference type="SUPFAM" id="SSF56176">
    <property type="entry name" value="FAD-binding/transporter-associated domain-like"/>
    <property type="match status" value="1"/>
</dbReference>
<dbReference type="PROSITE" id="PS51387">
    <property type="entry name" value="FAD_PCMH"/>
    <property type="match status" value="1"/>
</dbReference>
<dbReference type="InterPro" id="IPR016167">
    <property type="entry name" value="FAD-bd_PCMH_sub1"/>
</dbReference>
<comment type="similarity">
    <text evidence="1">Belongs to the oxygen-dependent FAD-linked oxidoreductase family.</text>
</comment>
<dbReference type="Gene3D" id="3.40.462.20">
    <property type="match status" value="1"/>
</dbReference>